<dbReference type="STRING" id="1328313.DS2_12283"/>
<name>W7QBT3_9ALTE</name>
<feature type="transmembrane region" description="Helical" evidence="2">
    <location>
        <begin position="6"/>
        <end position="24"/>
    </location>
</feature>
<dbReference type="RefSeq" id="WP_051479839.1">
    <property type="nucleotide sequence ID" value="NZ_ARZY01000023.1"/>
</dbReference>
<comment type="caution">
    <text evidence="3">The sequence shown here is derived from an EMBL/GenBank/DDBJ whole genome shotgun (WGS) entry which is preliminary data.</text>
</comment>
<dbReference type="OrthoDB" id="5600183at2"/>
<feature type="coiled-coil region" evidence="1">
    <location>
        <begin position="24"/>
        <end position="62"/>
    </location>
</feature>
<organism evidence="3 4">
    <name type="scientific">Catenovulum agarivorans DS-2</name>
    <dbReference type="NCBI Taxonomy" id="1328313"/>
    <lineage>
        <taxon>Bacteria</taxon>
        <taxon>Pseudomonadati</taxon>
        <taxon>Pseudomonadota</taxon>
        <taxon>Gammaproteobacteria</taxon>
        <taxon>Alteromonadales</taxon>
        <taxon>Alteromonadaceae</taxon>
        <taxon>Catenovulum</taxon>
    </lineage>
</organism>
<evidence type="ECO:0000256" key="2">
    <source>
        <dbReference type="SAM" id="Phobius"/>
    </source>
</evidence>
<dbReference type="Proteomes" id="UP000019276">
    <property type="component" value="Unassembled WGS sequence"/>
</dbReference>
<protein>
    <submittedName>
        <fullName evidence="3">DNA repair ATPase</fullName>
    </submittedName>
</protein>
<evidence type="ECO:0000256" key="1">
    <source>
        <dbReference type="SAM" id="Coils"/>
    </source>
</evidence>
<evidence type="ECO:0000313" key="4">
    <source>
        <dbReference type="Proteomes" id="UP000019276"/>
    </source>
</evidence>
<keyword evidence="2" id="KW-0812">Transmembrane</keyword>
<keyword evidence="2" id="KW-0472">Membrane</keyword>
<sequence length="136" mass="15492">MEINLIWGGIAVLMLALLLAFFLIKQLKQQLLQNERAASQKIDQLQRDIKVLNLELNEIRQSTVGVGKTVKTLGQYFSQLEQKFNEVELFEPESKLYSRAAKLAEKGASVEEIMTECEIPRAEAELVLSLRNKMAR</sequence>
<dbReference type="Pfam" id="PF10975">
    <property type="entry name" value="DUF2802"/>
    <property type="match status" value="1"/>
</dbReference>
<dbReference type="EMBL" id="ARZY01000023">
    <property type="protein sequence ID" value="EWH09461.1"/>
    <property type="molecule type" value="Genomic_DNA"/>
</dbReference>
<dbReference type="AlphaFoldDB" id="W7QBT3"/>
<accession>W7QBT3</accession>
<reference evidence="3 4" key="1">
    <citation type="journal article" date="2014" name="Genome Announc.">
        <title>Draft Genome Sequence of the Agar-Degrading Bacterium Catenovulum sp. Strain DS-2, Isolated from Intestines of Haliotis diversicolor.</title>
        <authorList>
            <person name="Shan D."/>
            <person name="Li X."/>
            <person name="Gu Z."/>
            <person name="Wei G."/>
            <person name="Gao Z."/>
            <person name="Shao Z."/>
        </authorList>
    </citation>
    <scope>NUCLEOTIDE SEQUENCE [LARGE SCALE GENOMIC DNA]</scope>
    <source>
        <strain evidence="3 4">DS-2</strain>
    </source>
</reference>
<keyword evidence="1" id="KW-0175">Coiled coil</keyword>
<keyword evidence="2" id="KW-1133">Transmembrane helix</keyword>
<keyword evidence="4" id="KW-1185">Reference proteome</keyword>
<gene>
    <name evidence="3" type="ORF">DS2_12283</name>
</gene>
<dbReference type="eggNOG" id="ENOG5032YKY">
    <property type="taxonomic scope" value="Bacteria"/>
</dbReference>
<evidence type="ECO:0000313" key="3">
    <source>
        <dbReference type="EMBL" id="EWH09461.1"/>
    </source>
</evidence>
<dbReference type="InterPro" id="IPR021244">
    <property type="entry name" value="DUF2802"/>
</dbReference>
<proteinExistence type="predicted"/>